<comment type="caution">
    <text evidence="1">The sequence shown here is derived from an EMBL/GenBank/DDBJ whole genome shotgun (WGS) entry which is preliminary data.</text>
</comment>
<dbReference type="EMBL" id="JRES01000586">
    <property type="protein sequence ID" value="KNC30024.1"/>
    <property type="molecule type" value="Genomic_DNA"/>
</dbReference>
<proteinExistence type="predicted"/>
<name>A0A0L0CEW2_LUCCU</name>
<dbReference type="Proteomes" id="UP000037069">
    <property type="component" value="Unassembled WGS sequence"/>
</dbReference>
<organism evidence="1 2">
    <name type="scientific">Lucilia cuprina</name>
    <name type="common">Green bottle fly</name>
    <name type="synonym">Australian sheep blowfly</name>
    <dbReference type="NCBI Taxonomy" id="7375"/>
    <lineage>
        <taxon>Eukaryota</taxon>
        <taxon>Metazoa</taxon>
        <taxon>Ecdysozoa</taxon>
        <taxon>Arthropoda</taxon>
        <taxon>Hexapoda</taxon>
        <taxon>Insecta</taxon>
        <taxon>Pterygota</taxon>
        <taxon>Neoptera</taxon>
        <taxon>Endopterygota</taxon>
        <taxon>Diptera</taxon>
        <taxon>Brachycera</taxon>
        <taxon>Muscomorpha</taxon>
        <taxon>Oestroidea</taxon>
        <taxon>Calliphoridae</taxon>
        <taxon>Luciliinae</taxon>
        <taxon>Lucilia</taxon>
    </lineage>
</organism>
<sequence>MKIKEERRTVYIIAKPDVNQGYKILNWLTADIVQTNYTFLIYFTITNSISPLKRPAEEFSHRLCHFPIENLLSSFRKILCCASEICPLASYIFENSCAVMSKGTMPAITQHASRDIVRYRCKYFKQARSSTGLRRHNKELCTDDWTIEQGSTRNKGIGKRNGSESPDSFILLKAQLSLPLTIFEIFHQILIQFWPHIH</sequence>
<reference evidence="1 2" key="1">
    <citation type="journal article" date="2015" name="Nat. Commun.">
        <title>Lucilia cuprina genome unlocks parasitic fly biology to underpin future interventions.</title>
        <authorList>
            <person name="Anstead C.A."/>
            <person name="Korhonen P.K."/>
            <person name="Young N.D."/>
            <person name="Hall R.S."/>
            <person name="Jex A.R."/>
            <person name="Murali S.C."/>
            <person name="Hughes D.S."/>
            <person name="Lee S.F."/>
            <person name="Perry T."/>
            <person name="Stroehlein A.J."/>
            <person name="Ansell B.R."/>
            <person name="Breugelmans B."/>
            <person name="Hofmann A."/>
            <person name="Qu J."/>
            <person name="Dugan S."/>
            <person name="Lee S.L."/>
            <person name="Chao H."/>
            <person name="Dinh H."/>
            <person name="Han Y."/>
            <person name="Doddapaneni H.V."/>
            <person name="Worley K.C."/>
            <person name="Muzny D.M."/>
            <person name="Ioannidis P."/>
            <person name="Waterhouse R.M."/>
            <person name="Zdobnov E.M."/>
            <person name="James P.J."/>
            <person name="Bagnall N.H."/>
            <person name="Kotze A.C."/>
            <person name="Gibbs R.A."/>
            <person name="Richards S."/>
            <person name="Batterham P."/>
            <person name="Gasser R.B."/>
        </authorList>
    </citation>
    <scope>NUCLEOTIDE SEQUENCE [LARGE SCALE GENOMIC DNA]</scope>
    <source>
        <strain evidence="1 2">LS</strain>
        <tissue evidence="1">Full body</tissue>
    </source>
</reference>
<accession>A0A0L0CEW2</accession>
<evidence type="ECO:0000313" key="2">
    <source>
        <dbReference type="Proteomes" id="UP000037069"/>
    </source>
</evidence>
<evidence type="ECO:0000313" key="1">
    <source>
        <dbReference type="EMBL" id="KNC30024.1"/>
    </source>
</evidence>
<dbReference type="AlphaFoldDB" id="A0A0L0CEW2"/>
<keyword evidence="2" id="KW-1185">Reference proteome</keyword>
<protein>
    <submittedName>
        <fullName evidence="1">Uncharacterized protein</fullName>
    </submittedName>
</protein>
<gene>
    <name evidence="1" type="ORF">FF38_03057</name>
</gene>